<dbReference type="InterPro" id="IPR001878">
    <property type="entry name" value="Znf_CCHC"/>
</dbReference>
<dbReference type="InterPro" id="IPR036875">
    <property type="entry name" value="Znf_CCHC_sf"/>
</dbReference>
<dbReference type="Gene3D" id="4.10.60.10">
    <property type="entry name" value="Zinc finger, CCHC-type"/>
    <property type="match status" value="1"/>
</dbReference>
<evidence type="ECO:0000313" key="6">
    <source>
        <dbReference type="Proteomes" id="UP000186817"/>
    </source>
</evidence>
<reference evidence="5 6" key="1">
    <citation type="submission" date="2016-02" db="EMBL/GenBank/DDBJ databases">
        <title>Genome analysis of coral dinoflagellate symbionts highlights evolutionary adaptations to a symbiotic lifestyle.</title>
        <authorList>
            <person name="Aranda M."/>
            <person name="Li Y."/>
            <person name="Liew Y.J."/>
            <person name="Baumgarten S."/>
            <person name="Simakov O."/>
            <person name="Wilson M."/>
            <person name="Piel J."/>
            <person name="Ashoor H."/>
            <person name="Bougouffa S."/>
            <person name="Bajic V.B."/>
            <person name="Ryu T."/>
            <person name="Ravasi T."/>
            <person name="Bayer T."/>
            <person name="Micklem G."/>
            <person name="Kim H."/>
            <person name="Bhak J."/>
            <person name="Lajeunesse T.C."/>
            <person name="Voolstra C.R."/>
        </authorList>
    </citation>
    <scope>NUCLEOTIDE SEQUENCE [LARGE SCALE GENOMIC DNA]</scope>
    <source>
        <strain evidence="5 6">CCMP2467</strain>
    </source>
</reference>
<name>A0A1Q9D802_SYMMI</name>
<keyword evidence="1" id="KW-0479">Metal-binding</keyword>
<feature type="region of interest" description="Disordered" evidence="2">
    <location>
        <begin position="786"/>
        <end position="845"/>
    </location>
</feature>
<feature type="region of interest" description="Disordered" evidence="2">
    <location>
        <begin position="49"/>
        <end position="79"/>
    </location>
</feature>
<evidence type="ECO:0000256" key="2">
    <source>
        <dbReference type="SAM" id="MobiDB-lite"/>
    </source>
</evidence>
<evidence type="ECO:0000313" key="5">
    <source>
        <dbReference type="EMBL" id="OLP91343.1"/>
    </source>
</evidence>
<dbReference type="GO" id="GO:0008270">
    <property type="term" value="F:zinc ion binding"/>
    <property type="evidence" value="ECO:0007669"/>
    <property type="project" value="UniProtKB-KW"/>
</dbReference>
<dbReference type="Proteomes" id="UP000186817">
    <property type="component" value="Unassembled WGS sequence"/>
</dbReference>
<gene>
    <name evidence="5" type="primary">TY4B-J</name>
    <name evidence="5" type="ORF">AK812_SmicGene26972</name>
</gene>
<feature type="compositionally biased region" description="Acidic residues" evidence="2">
    <location>
        <begin position="814"/>
        <end position="823"/>
    </location>
</feature>
<dbReference type="InterPro" id="IPR013103">
    <property type="entry name" value="RVT_2"/>
</dbReference>
<evidence type="ECO:0000259" key="4">
    <source>
        <dbReference type="PROSITE" id="PS50994"/>
    </source>
</evidence>
<dbReference type="Pfam" id="PF07727">
    <property type="entry name" value="RVT_2"/>
    <property type="match status" value="1"/>
</dbReference>
<dbReference type="SMART" id="SM00343">
    <property type="entry name" value="ZnF_C2HC"/>
    <property type="match status" value="1"/>
</dbReference>
<evidence type="ECO:0000256" key="1">
    <source>
        <dbReference type="PROSITE-ProRule" id="PRU00047"/>
    </source>
</evidence>
<feature type="domain" description="Integrase catalytic" evidence="4">
    <location>
        <begin position="434"/>
        <end position="618"/>
    </location>
</feature>
<keyword evidence="6" id="KW-1185">Reference proteome</keyword>
<keyword evidence="1" id="KW-0863">Zinc-finger</keyword>
<feature type="compositionally biased region" description="Basic and acidic residues" evidence="2">
    <location>
        <begin position="786"/>
        <end position="798"/>
    </location>
</feature>
<dbReference type="CDD" id="cd09272">
    <property type="entry name" value="RNase_HI_RT_Ty1"/>
    <property type="match status" value="1"/>
</dbReference>
<dbReference type="InterPro" id="IPR001584">
    <property type="entry name" value="Integrase_cat-core"/>
</dbReference>
<dbReference type="PROSITE" id="PS50158">
    <property type="entry name" value="ZF_CCHC"/>
    <property type="match status" value="1"/>
</dbReference>
<feature type="compositionally biased region" description="Polar residues" evidence="2">
    <location>
        <begin position="355"/>
        <end position="366"/>
    </location>
</feature>
<keyword evidence="1" id="KW-0862">Zinc</keyword>
<dbReference type="GO" id="GO:0003676">
    <property type="term" value="F:nucleic acid binding"/>
    <property type="evidence" value="ECO:0007669"/>
    <property type="project" value="InterPro"/>
</dbReference>
<accession>A0A1Q9D802</accession>
<dbReference type="EMBL" id="LSRX01000669">
    <property type="protein sequence ID" value="OLP91343.1"/>
    <property type="molecule type" value="Genomic_DNA"/>
</dbReference>
<sequence length="1488" mass="165906">MGSQSPQPQGQTLENLVAVLAQSVSQNTMMMQQVMVNQQRIMERLVENRSTEATSTTPLTGRLSQTTPGAERSTEPGRDRYMDMKWLPSVPSPSFKDWTTRSSEIAGYKGWLESFVSWIGLLHEAYAPEIREAVSRTSVLPMSLLSGEQKNRSQRVMYLLRQCFTGCSRVESIIRLVETQSPLGDRNGYEALRVISGDFCLQSRSEAQFYRNRVINLVVKGQQSIREIIREVEAEVFEFHVMLQSMPNPIIVTRELEISDTDKIMLLLKNVPAPVREYCQLHARGESYNDIKDALMNYEVRTRMVFDSGKLNQVGDAYREPHGGKDDRGGKGKGKKGKDQEKGKTDGKRGETPDTPRSTTSQKASSTICYNCGRSGHIAKNCWRPKVKGESGKGWWAFAEVPREPFEDMGETTIPMEVSQTSYVPEGPASTTSDNVSPIEGITASDQGEIEAIDEPEVELTSTKFLLIAVVLTGMLGCVVMGPDATKNARSLNHVWTEVGMMGKEVEIVSDNESALVSMLRSAAKLDTSPLSGISFRPAPVDRPQTKGLVEKSIDLIKVHFGTNWMYLEDQIGSRMTLDGELFDYALLYTVRCYNLFHVKRGHQSSATDKMKGLNEHETKKPTTYPFGAKVMGSAVYREREFERMETCIYLGPKTGLGSGFLGLPCEVGIPRTVKEYKAGKLIEPLEWSKEALRDLGTVFVDMDDDDRSWAPPVEETPQRRLRPTHEEIVVPAAGAPAAWIREHGYTSGCGACDIMKKSGTSHSRVHSSKCKQRYRDWLVQEAEKRKQVEERRLDESSHPAPRTRIRSKRTLEPSEEMSEGTDDTSGSDPGVSSEPNQAVMPEPVATEDVEMDPVVEPPTEPMEVDSILRIQQESHEDEFLAGVEQRMGNGPWKKEWIGDRQVWFQVPENPHCEVTGAKLKQSDVESGMRKELQQLSKLKVGTVVGQESAKKKAKASGAKIFATRWVVVRKPNGVVRCRLVAKEFRSEGLPAFRDGSYAPTSGLDSLRSVLSVGEMKGWAFYTIDVSTAFLYASLGGDVQLVALPTSMSLADHSRGYLDLQKALYGLRKAPLYWYRELRKTLLSLGLTETSEATVFRYAAGADDLKAIVYVDDCLVAGKPPTCKWIIEALKAAYEIKETGELQRGASGRLDFLGREIRRDGGVLTLGLPKAYWDDIEQLRNPALQYFVHWLSSYQVQAIPSAHAELQFEMPEDTVVGIVDASWKVHSVAGGMVFHRGTLLKSFSRRIATPCLSSAEAELHAIVEITKEMLGVATLLQTTLYGVPANHEGFFSLVIHTDSESAQGIANMQGLLRRVKHVELRAMFVQRLTEAGRLKIFHVPGKANPADSLAKPSTKELVGITVRTAGLVDPVDASEEAPASEEDYWEHEGSSIRRVHVCERNFLYTPTPTDCPTSIQNLCSARASYLFFRDGRKRTIQDTWSLRKSNENVSPKDKWIGYTVSQLKGGAQERQRSHKVRFGGVEFCHQDA</sequence>
<feature type="compositionally biased region" description="Basic and acidic residues" evidence="2">
    <location>
        <begin position="337"/>
        <end position="354"/>
    </location>
</feature>
<comment type="caution">
    <text evidence="5">The sequence shown here is derived from an EMBL/GenBank/DDBJ whole genome shotgun (WGS) entry which is preliminary data.</text>
</comment>
<dbReference type="InterPro" id="IPR043502">
    <property type="entry name" value="DNA/RNA_pol_sf"/>
</dbReference>
<dbReference type="GO" id="GO:0015074">
    <property type="term" value="P:DNA integration"/>
    <property type="evidence" value="ECO:0007669"/>
    <property type="project" value="InterPro"/>
</dbReference>
<dbReference type="SUPFAM" id="SSF56672">
    <property type="entry name" value="DNA/RNA polymerases"/>
    <property type="match status" value="1"/>
</dbReference>
<proteinExistence type="predicted"/>
<dbReference type="SUPFAM" id="SSF57756">
    <property type="entry name" value="Retrovirus zinc finger-like domains"/>
    <property type="match status" value="1"/>
</dbReference>
<feature type="compositionally biased region" description="Basic and acidic residues" evidence="2">
    <location>
        <begin position="317"/>
        <end position="330"/>
    </location>
</feature>
<feature type="domain" description="CCHC-type" evidence="3">
    <location>
        <begin position="369"/>
        <end position="382"/>
    </location>
</feature>
<feature type="region of interest" description="Disordered" evidence="2">
    <location>
        <begin position="314"/>
        <end position="366"/>
    </location>
</feature>
<protein>
    <submittedName>
        <fullName evidence="5">Transposon Ty4-J Gag-Pol polyprotein</fullName>
    </submittedName>
</protein>
<evidence type="ECO:0000259" key="3">
    <source>
        <dbReference type="PROSITE" id="PS50158"/>
    </source>
</evidence>
<organism evidence="5 6">
    <name type="scientific">Symbiodinium microadriaticum</name>
    <name type="common">Dinoflagellate</name>
    <name type="synonym">Zooxanthella microadriatica</name>
    <dbReference type="NCBI Taxonomy" id="2951"/>
    <lineage>
        <taxon>Eukaryota</taxon>
        <taxon>Sar</taxon>
        <taxon>Alveolata</taxon>
        <taxon>Dinophyceae</taxon>
        <taxon>Suessiales</taxon>
        <taxon>Symbiodiniaceae</taxon>
        <taxon>Symbiodinium</taxon>
    </lineage>
</organism>
<dbReference type="Pfam" id="PF00098">
    <property type="entry name" value="zf-CCHC"/>
    <property type="match status" value="1"/>
</dbReference>
<feature type="compositionally biased region" description="Polar residues" evidence="2">
    <location>
        <begin position="51"/>
        <end position="68"/>
    </location>
</feature>
<dbReference type="PROSITE" id="PS50994">
    <property type="entry name" value="INTEGRASE"/>
    <property type="match status" value="1"/>
</dbReference>
<dbReference type="OrthoDB" id="4068312at2759"/>